<gene>
    <name evidence="1" type="ORF">F4820DRAFT_443350</name>
</gene>
<organism evidence="1 2">
    <name type="scientific">Hypoxylon rubiginosum</name>
    <dbReference type="NCBI Taxonomy" id="110542"/>
    <lineage>
        <taxon>Eukaryota</taxon>
        <taxon>Fungi</taxon>
        <taxon>Dikarya</taxon>
        <taxon>Ascomycota</taxon>
        <taxon>Pezizomycotina</taxon>
        <taxon>Sordariomycetes</taxon>
        <taxon>Xylariomycetidae</taxon>
        <taxon>Xylariales</taxon>
        <taxon>Hypoxylaceae</taxon>
        <taxon>Hypoxylon</taxon>
    </lineage>
</organism>
<name>A0ACB9ZF09_9PEZI</name>
<accession>A0ACB9ZF09</accession>
<dbReference type="Proteomes" id="UP001497700">
    <property type="component" value="Unassembled WGS sequence"/>
</dbReference>
<keyword evidence="2" id="KW-1185">Reference proteome</keyword>
<evidence type="ECO:0000313" key="2">
    <source>
        <dbReference type="Proteomes" id="UP001497700"/>
    </source>
</evidence>
<reference evidence="1 2" key="1">
    <citation type="journal article" date="2022" name="New Phytol.">
        <title>Ecological generalism drives hyperdiversity of secondary metabolite gene clusters in xylarialean endophytes.</title>
        <authorList>
            <person name="Franco M.E.E."/>
            <person name="Wisecaver J.H."/>
            <person name="Arnold A.E."/>
            <person name="Ju Y.M."/>
            <person name="Slot J.C."/>
            <person name="Ahrendt S."/>
            <person name="Moore L.P."/>
            <person name="Eastman K.E."/>
            <person name="Scott K."/>
            <person name="Konkel Z."/>
            <person name="Mondo S.J."/>
            <person name="Kuo A."/>
            <person name="Hayes R.D."/>
            <person name="Haridas S."/>
            <person name="Andreopoulos B."/>
            <person name="Riley R."/>
            <person name="LaButti K."/>
            <person name="Pangilinan J."/>
            <person name="Lipzen A."/>
            <person name="Amirebrahimi M."/>
            <person name="Yan J."/>
            <person name="Adam C."/>
            <person name="Keymanesh K."/>
            <person name="Ng V."/>
            <person name="Louie K."/>
            <person name="Northen T."/>
            <person name="Drula E."/>
            <person name="Henrissat B."/>
            <person name="Hsieh H.M."/>
            <person name="Youens-Clark K."/>
            <person name="Lutzoni F."/>
            <person name="Miadlikowska J."/>
            <person name="Eastwood D.C."/>
            <person name="Hamelin R.C."/>
            <person name="Grigoriev I.V."/>
            <person name="U'Ren J.M."/>
        </authorList>
    </citation>
    <scope>NUCLEOTIDE SEQUENCE [LARGE SCALE GENOMIC DNA]</scope>
    <source>
        <strain evidence="1 2">CBS 119005</strain>
    </source>
</reference>
<protein>
    <submittedName>
        <fullName evidence="1">Plasma membrane protein Pth11-like protein</fullName>
    </submittedName>
</protein>
<comment type="caution">
    <text evidence="1">The sequence shown here is derived from an EMBL/GenBank/DDBJ whole genome shotgun (WGS) entry which is preliminary data.</text>
</comment>
<sequence>METPQKYYQTPGHVVTAAIALSIVDIVALVLRFWTRKKQHEHLKMDDWLIIPATLLTVGIGVSMVYGVSRESLGYRTHVPSDFTGDIQTAVTEQLRITDKIQWAFAMMLPLALGCTKASFLFFYMRIFSIGKKSPINIFLSVLLVIVAAWSISFFFATLFECRLSFWAVWGSTIDLITQCVESMQLVLALCITDFMTDVIIICIPIPLVWRLNLTTSRKIAISIVFLLGAVTIAASLTRLVIMSRAVAVGFDSDAILVITEYLYWGLVECAIGIFAACLPTLQFLLIKEVPWKSPKGLRSLFKTRQSDEAYTGIRDNPNTTATSHRPLQFASKSDHSVSTRPTLRAASSKSDRPALDSTEAFILEEIRAGEAL</sequence>
<evidence type="ECO:0000313" key="1">
    <source>
        <dbReference type="EMBL" id="KAI4870233.1"/>
    </source>
</evidence>
<dbReference type="EMBL" id="MU393425">
    <property type="protein sequence ID" value="KAI4870233.1"/>
    <property type="molecule type" value="Genomic_DNA"/>
</dbReference>
<proteinExistence type="predicted"/>